<organism evidence="2 3">
    <name type="scientific">Oceanibaculum indicum</name>
    <dbReference type="NCBI Taxonomy" id="526216"/>
    <lineage>
        <taxon>Bacteria</taxon>
        <taxon>Pseudomonadati</taxon>
        <taxon>Pseudomonadota</taxon>
        <taxon>Alphaproteobacteria</taxon>
        <taxon>Rhodospirillales</taxon>
        <taxon>Oceanibaculaceae</taxon>
        <taxon>Oceanibaculum</taxon>
    </lineage>
</organism>
<dbReference type="Proteomes" id="UP000277424">
    <property type="component" value="Unassembled WGS sequence"/>
</dbReference>
<comment type="similarity">
    <text evidence="1">Belongs to the enoyl-CoA hydratase/isomerase family.</text>
</comment>
<dbReference type="RefSeq" id="WP_121220628.1">
    <property type="nucleotide sequence ID" value="NZ_RBIG01000002.1"/>
</dbReference>
<accession>A0A420WIB2</accession>
<dbReference type="InterPro" id="IPR014748">
    <property type="entry name" value="Enoyl-CoA_hydra_C"/>
</dbReference>
<dbReference type="AlphaFoldDB" id="A0A420WIB2"/>
<evidence type="ECO:0000313" key="3">
    <source>
        <dbReference type="Proteomes" id="UP000277424"/>
    </source>
</evidence>
<proteinExistence type="inferred from homology"/>
<dbReference type="InterPro" id="IPR051683">
    <property type="entry name" value="Enoyl-CoA_Hydratase/Isomerase"/>
</dbReference>
<evidence type="ECO:0000256" key="1">
    <source>
        <dbReference type="ARBA" id="ARBA00005254"/>
    </source>
</evidence>
<dbReference type="InterPro" id="IPR029045">
    <property type="entry name" value="ClpP/crotonase-like_dom_sf"/>
</dbReference>
<dbReference type="GO" id="GO:0003824">
    <property type="term" value="F:catalytic activity"/>
    <property type="evidence" value="ECO:0007669"/>
    <property type="project" value="UniProtKB-ARBA"/>
</dbReference>
<gene>
    <name evidence="2" type="ORF">BCL74_2642</name>
</gene>
<sequence>MTDQPLIFEKRPDGVAVLRLNRPDIHNAFDEKLIADLSAVFKKLAQDDSVRVLLLTSEGKSFSAGADLDWMRRMAASGEHENFTDALALTDMMEALDRLPMPVVARVQGAAMGGGVGLVACCDIAIAADSATFAFSEVRLGIIPAAISPYAVRAIGTRQARRYFLTGERFDAATALQLGLVHEVVPADQLDATVDGVLDAILKSGPEATRAAKDLVHLVDGLEFDGNLRRETALRIGRIRASKEGREGLSAFLEKRKPAWVKE</sequence>
<dbReference type="CDD" id="cd06558">
    <property type="entry name" value="crotonase-like"/>
    <property type="match status" value="1"/>
</dbReference>
<dbReference type="PANTHER" id="PTHR42964:SF1">
    <property type="entry name" value="POLYKETIDE BIOSYNTHESIS ENOYL-COA HYDRATASE PKSH-RELATED"/>
    <property type="match status" value="1"/>
</dbReference>
<dbReference type="PANTHER" id="PTHR42964">
    <property type="entry name" value="ENOYL-COA HYDRATASE"/>
    <property type="match status" value="1"/>
</dbReference>
<dbReference type="Pfam" id="PF00378">
    <property type="entry name" value="ECH_1"/>
    <property type="match status" value="1"/>
</dbReference>
<dbReference type="InterPro" id="IPR001753">
    <property type="entry name" value="Enoyl-CoA_hydra/iso"/>
</dbReference>
<reference evidence="2 3" key="1">
    <citation type="submission" date="2018-10" db="EMBL/GenBank/DDBJ databases">
        <title>Comparative analysis of microorganisms from saline springs in Andes Mountain Range, Colombia.</title>
        <authorList>
            <person name="Rubin E."/>
        </authorList>
    </citation>
    <scope>NUCLEOTIDE SEQUENCE [LARGE SCALE GENOMIC DNA]</scope>
    <source>
        <strain evidence="2 3">USBA 36</strain>
    </source>
</reference>
<dbReference type="SUPFAM" id="SSF52096">
    <property type="entry name" value="ClpP/crotonase"/>
    <property type="match status" value="1"/>
</dbReference>
<evidence type="ECO:0000313" key="2">
    <source>
        <dbReference type="EMBL" id="RKQ70692.1"/>
    </source>
</evidence>
<dbReference type="Gene3D" id="3.90.226.10">
    <property type="entry name" value="2-enoyl-CoA Hydratase, Chain A, domain 1"/>
    <property type="match status" value="1"/>
</dbReference>
<comment type="caution">
    <text evidence="2">The sequence shown here is derived from an EMBL/GenBank/DDBJ whole genome shotgun (WGS) entry which is preliminary data.</text>
</comment>
<dbReference type="GO" id="GO:0008300">
    <property type="term" value="P:isoprenoid catabolic process"/>
    <property type="evidence" value="ECO:0007669"/>
    <property type="project" value="TreeGrafter"/>
</dbReference>
<dbReference type="Gene3D" id="1.10.12.10">
    <property type="entry name" value="Lyase 2-enoyl-coa Hydratase, Chain A, domain 2"/>
    <property type="match status" value="1"/>
</dbReference>
<dbReference type="OrthoDB" id="9795613at2"/>
<dbReference type="FunFam" id="3.90.226.10:FF:000066">
    <property type="entry name" value="Enoyl-CoA hydratase"/>
    <property type="match status" value="1"/>
</dbReference>
<dbReference type="EMBL" id="RBIG01000002">
    <property type="protein sequence ID" value="RKQ70692.1"/>
    <property type="molecule type" value="Genomic_DNA"/>
</dbReference>
<name>A0A420WIB2_9PROT</name>
<protein>
    <submittedName>
        <fullName evidence="2">Methylglutaconyl-CoA hydratase</fullName>
    </submittedName>
</protein>